<reference evidence="2" key="1">
    <citation type="journal article" date="2023" name="Mol. Phylogenet. Evol.">
        <title>Genome-scale phylogeny and comparative genomics of the fungal order Sordariales.</title>
        <authorList>
            <person name="Hensen N."/>
            <person name="Bonometti L."/>
            <person name="Westerberg I."/>
            <person name="Brannstrom I.O."/>
            <person name="Guillou S."/>
            <person name="Cros-Aarteil S."/>
            <person name="Calhoun S."/>
            <person name="Haridas S."/>
            <person name="Kuo A."/>
            <person name="Mondo S."/>
            <person name="Pangilinan J."/>
            <person name="Riley R."/>
            <person name="LaButti K."/>
            <person name="Andreopoulos B."/>
            <person name="Lipzen A."/>
            <person name="Chen C."/>
            <person name="Yan M."/>
            <person name="Daum C."/>
            <person name="Ng V."/>
            <person name="Clum A."/>
            <person name="Steindorff A."/>
            <person name="Ohm R.A."/>
            <person name="Martin F."/>
            <person name="Silar P."/>
            <person name="Natvig D.O."/>
            <person name="Lalanne C."/>
            <person name="Gautier V."/>
            <person name="Ament-Velasquez S.L."/>
            <person name="Kruys A."/>
            <person name="Hutchinson M.I."/>
            <person name="Powell A.J."/>
            <person name="Barry K."/>
            <person name="Miller A.N."/>
            <person name="Grigoriev I.V."/>
            <person name="Debuchy R."/>
            <person name="Gladieux P."/>
            <person name="Hiltunen Thoren M."/>
            <person name="Johannesson H."/>
        </authorList>
    </citation>
    <scope>NUCLEOTIDE SEQUENCE</scope>
    <source>
        <strain evidence="2">PSN243</strain>
    </source>
</reference>
<comment type="caution">
    <text evidence="2">The sequence shown here is derived from an EMBL/GenBank/DDBJ whole genome shotgun (WGS) entry which is preliminary data.</text>
</comment>
<evidence type="ECO:0000313" key="3">
    <source>
        <dbReference type="Proteomes" id="UP001321760"/>
    </source>
</evidence>
<dbReference type="Proteomes" id="UP001321760">
    <property type="component" value="Unassembled WGS sequence"/>
</dbReference>
<proteinExistence type="predicted"/>
<organism evidence="2 3">
    <name type="scientific">Podospora aff. communis PSN243</name>
    <dbReference type="NCBI Taxonomy" id="3040156"/>
    <lineage>
        <taxon>Eukaryota</taxon>
        <taxon>Fungi</taxon>
        <taxon>Dikarya</taxon>
        <taxon>Ascomycota</taxon>
        <taxon>Pezizomycotina</taxon>
        <taxon>Sordariomycetes</taxon>
        <taxon>Sordariomycetidae</taxon>
        <taxon>Sordariales</taxon>
        <taxon>Podosporaceae</taxon>
        <taxon>Podospora</taxon>
    </lineage>
</organism>
<evidence type="ECO:0000313" key="2">
    <source>
        <dbReference type="EMBL" id="KAK4448461.1"/>
    </source>
</evidence>
<keyword evidence="1" id="KW-0732">Signal</keyword>
<dbReference type="AlphaFoldDB" id="A0AAV9GP55"/>
<dbReference type="EMBL" id="MU865943">
    <property type="protein sequence ID" value="KAK4448461.1"/>
    <property type="molecule type" value="Genomic_DNA"/>
</dbReference>
<feature type="signal peptide" evidence="1">
    <location>
        <begin position="1"/>
        <end position="24"/>
    </location>
</feature>
<reference evidence="2" key="2">
    <citation type="submission" date="2023-05" db="EMBL/GenBank/DDBJ databases">
        <authorList>
            <consortium name="Lawrence Berkeley National Laboratory"/>
            <person name="Steindorff A."/>
            <person name="Hensen N."/>
            <person name="Bonometti L."/>
            <person name="Westerberg I."/>
            <person name="Brannstrom I.O."/>
            <person name="Guillou S."/>
            <person name="Cros-Aarteil S."/>
            <person name="Calhoun S."/>
            <person name="Haridas S."/>
            <person name="Kuo A."/>
            <person name="Mondo S."/>
            <person name="Pangilinan J."/>
            <person name="Riley R."/>
            <person name="Labutti K."/>
            <person name="Andreopoulos B."/>
            <person name="Lipzen A."/>
            <person name="Chen C."/>
            <person name="Yanf M."/>
            <person name="Daum C."/>
            <person name="Ng V."/>
            <person name="Clum A."/>
            <person name="Ohm R."/>
            <person name="Martin F."/>
            <person name="Silar P."/>
            <person name="Natvig D."/>
            <person name="Lalanne C."/>
            <person name="Gautier V."/>
            <person name="Ament-Velasquez S.L."/>
            <person name="Kruys A."/>
            <person name="Hutchinson M.I."/>
            <person name="Powell A.J."/>
            <person name="Barry K."/>
            <person name="Miller A.N."/>
            <person name="Grigoriev I.V."/>
            <person name="Debuchy R."/>
            <person name="Gladieux P."/>
            <person name="Thoren M.H."/>
            <person name="Johannesson H."/>
        </authorList>
    </citation>
    <scope>NUCLEOTIDE SEQUENCE</scope>
    <source>
        <strain evidence="2">PSN243</strain>
    </source>
</reference>
<keyword evidence="3" id="KW-1185">Reference proteome</keyword>
<name>A0AAV9GP55_9PEZI</name>
<evidence type="ECO:0000256" key="1">
    <source>
        <dbReference type="SAM" id="SignalP"/>
    </source>
</evidence>
<protein>
    <submittedName>
        <fullName evidence="2">Uncharacterized protein</fullName>
    </submittedName>
</protein>
<sequence>MHPLGPLTSSLLLALAFFTRTASACRVSLECPPTQDCIRGICQTPGCTSDIECDAGYLCYGGDCATGKYVGEGESCAGRDRCWSDLWCDRTLNDGTYKRYLDIGEHCETNTDRCEPGAVCNLAGVCAHYGLLGPSFAKPCYANSQGVDQGVRSSRVLRIWQRVGRMCGPPSVNHYGEACAQDGDCGIGLNCHWGLCLNPLITAQYAPNGFACRTNEDCCSKNCQTRVVTRNLKRGQVRVCGVKTDGSPPLPGC</sequence>
<feature type="chain" id="PRO_5043328539" evidence="1">
    <location>
        <begin position="25"/>
        <end position="253"/>
    </location>
</feature>
<gene>
    <name evidence="2" type="ORF">QBC34DRAFT_439209</name>
</gene>
<accession>A0AAV9GP55</accession>